<protein>
    <submittedName>
        <fullName evidence="1">Uncharacterized protein</fullName>
    </submittedName>
</protein>
<accession>A0A2H9GB97</accession>
<proteinExistence type="predicted"/>
<dbReference type="RefSeq" id="WP_061093219.1">
    <property type="nucleotide sequence ID" value="NZ_CP070906.1"/>
</dbReference>
<dbReference type="AlphaFoldDB" id="A0A2H9GB97"/>
<dbReference type="Proteomes" id="UP000871786">
    <property type="component" value="Unassembled WGS sequence"/>
</dbReference>
<comment type="caution">
    <text evidence="1">The sequence shown here is derived from an EMBL/GenBank/DDBJ whole genome shotgun (WGS) entry which is preliminary data.</text>
</comment>
<reference evidence="1" key="2">
    <citation type="submission" date="2021-03" db="EMBL/GenBank/DDBJ databases">
        <authorList>
            <consortium name="NCBI Pathogen Detection Project"/>
        </authorList>
    </citation>
    <scope>NUCLEOTIDE SEQUENCE</scope>
    <source>
        <strain evidence="1">ST-87-5</strain>
    </source>
</reference>
<gene>
    <name evidence="1" type="ORF">J5U05_002022</name>
</gene>
<evidence type="ECO:0000313" key="1">
    <source>
        <dbReference type="EMBL" id="HBA4246918.1"/>
    </source>
</evidence>
<sequence>MEKISFLYVSQIFPGKISRSLNYPQPWIKPDEHSGKISIDVSFGLIIKTKVNYRVDVDLFFGDQRIDFGSGQSLQSDPIVAGTTSGSESVSIENMSLMNILVKEEGVYKVTLSLHVIDDKDKSRLVHDSECYFYLSKEWKV</sequence>
<name>A0A2H9GB97_ECOLX</name>
<reference evidence="1" key="1">
    <citation type="journal article" date="2018" name="Genome Biol.">
        <title>SKESA: strategic k-mer extension for scrupulous assemblies.</title>
        <authorList>
            <person name="Souvorov A."/>
            <person name="Agarwala R."/>
            <person name="Lipman D.J."/>
        </authorList>
    </citation>
    <scope>NUCLEOTIDE SEQUENCE</scope>
    <source>
        <strain evidence="1">ST-87-5</strain>
    </source>
</reference>
<dbReference type="EMBL" id="DADRWU010000015">
    <property type="protein sequence ID" value="HBA4246918.1"/>
    <property type="molecule type" value="Genomic_DNA"/>
</dbReference>
<organism evidence="1">
    <name type="scientific">Escherichia coli</name>
    <dbReference type="NCBI Taxonomy" id="562"/>
    <lineage>
        <taxon>Bacteria</taxon>
        <taxon>Pseudomonadati</taxon>
        <taxon>Pseudomonadota</taxon>
        <taxon>Gammaproteobacteria</taxon>
        <taxon>Enterobacterales</taxon>
        <taxon>Enterobacteriaceae</taxon>
        <taxon>Escherichia</taxon>
    </lineage>
</organism>